<gene>
    <name evidence="2" type="ORF">AM588_10003416</name>
</gene>
<feature type="region of interest" description="Disordered" evidence="1">
    <location>
        <begin position="1"/>
        <end position="74"/>
    </location>
</feature>
<organism evidence="2 3">
    <name type="scientific">Phytophthora nicotianae</name>
    <name type="common">Potato buckeye rot agent</name>
    <name type="synonym">Phytophthora parasitica</name>
    <dbReference type="NCBI Taxonomy" id="4792"/>
    <lineage>
        <taxon>Eukaryota</taxon>
        <taxon>Sar</taxon>
        <taxon>Stramenopiles</taxon>
        <taxon>Oomycota</taxon>
        <taxon>Peronosporomycetes</taxon>
        <taxon>Peronosporales</taxon>
        <taxon>Peronosporaceae</taxon>
        <taxon>Phytophthora</taxon>
    </lineage>
</organism>
<accession>A0A0W8CXA4</accession>
<evidence type="ECO:0000256" key="1">
    <source>
        <dbReference type="SAM" id="MobiDB-lite"/>
    </source>
</evidence>
<evidence type="ECO:0000313" key="2">
    <source>
        <dbReference type="EMBL" id="KUF88769.1"/>
    </source>
</evidence>
<reference evidence="2 3" key="1">
    <citation type="submission" date="2015-11" db="EMBL/GenBank/DDBJ databases">
        <title>Genomes and virulence difference between two physiological races of Phytophthora nicotianae.</title>
        <authorList>
            <person name="Liu H."/>
            <person name="Ma X."/>
            <person name="Yu H."/>
            <person name="Fang D."/>
            <person name="Li Y."/>
            <person name="Wang X."/>
            <person name="Wang W."/>
            <person name="Dong Y."/>
            <person name="Xiao B."/>
        </authorList>
    </citation>
    <scope>NUCLEOTIDE SEQUENCE [LARGE SCALE GENOMIC DNA]</scope>
    <source>
        <strain evidence="3">race 1</strain>
    </source>
</reference>
<dbReference type="AlphaFoldDB" id="A0A0W8CXA4"/>
<name>A0A0W8CXA4_PHYNI</name>
<comment type="caution">
    <text evidence="2">The sequence shown here is derived from an EMBL/GenBank/DDBJ whole genome shotgun (WGS) entry which is preliminary data.</text>
</comment>
<proteinExistence type="predicted"/>
<evidence type="ECO:0000313" key="3">
    <source>
        <dbReference type="Proteomes" id="UP000054636"/>
    </source>
</evidence>
<sequence>MTRNPVDPSSCEVDDWLVVDSDGSRDSTADIDEQPEINSPEVRGKERGLEASQTQNQILDNQKLQTPASDNNQESELNQANDLLKLLVWHDGLEKPIELVDGNQKPLLVALKPCSARELLKMMQELILVQPQLRGVFPQATRENVDEVTQVCERSGDDMKWSPLRISKKYGDTDALKSSSAAKLQLTSQYGLPNENQCHQLLVEMVTSNVGASSSAAYQSVQLADFQLGDEILVGSELPGKRYPEWRAARVTACAIEDGSLQIEVNVDGKKKWMDAQDELLCQKGTHKAVNGGAKRDSTGFAAPHSLLVNYFERPEELPPSPSCKKKPVNEVESVREATRAMQLANPDADGDEWCVVDDGEKAGKQSAIAKQIPQLWKVRCLFLKEVIPIVQKVSVIVPSNQSEAWGRLQPVRFSQ</sequence>
<dbReference type="EMBL" id="LNFP01000909">
    <property type="protein sequence ID" value="KUF88769.1"/>
    <property type="molecule type" value="Genomic_DNA"/>
</dbReference>
<dbReference type="Proteomes" id="UP000054636">
    <property type="component" value="Unassembled WGS sequence"/>
</dbReference>
<feature type="compositionally biased region" description="Polar residues" evidence="1">
    <location>
        <begin position="51"/>
        <end position="74"/>
    </location>
</feature>
<protein>
    <submittedName>
        <fullName evidence="2">Uncharacterized protein</fullName>
    </submittedName>
</protein>